<dbReference type="AlphaFoldDB" id="A0A1M7GAP2"/>
<evidence type="ECO:0000313" key="2">
    <source>
        <dbReference type="Proteomes" id="UP000184394"/>
    </source>
</evidence>
<reference evidence="1 2" key="1">
    <citation type="submission" date="2016-11" db="EMBL/GenBank/DDBJ databases">
        <authorList>
            <person name="Jaros S."/>
            <person name="Januszkiewicz K."/>
            <person name="Wedrychowicz H."/>
        </authorList>
    </citation>
    <scope>NUCLEOTIDE SEQUENCE [LARGE SCALE GENOMIC DNA]</scope>
    <source>
        <strain evidence="1 2">Y1</strain>
    </source>
</reference>
<protein>
    <submittedName>
        <fullName evidence="1">Uncharacterized protein</fullName>
    </submittedName>
</protein>
<gene>
    <name evidence="1" type="ORF">SAMN04487860_101177</name>
</gene>
<sequence length="31" mass="3688">MNKEKYIAPEMEIVEFDNEDVITTSNELEQQ</sequence>
<organism evidence="1 2">
    <name type="scientific">Ruminococcus flavefaciens</name>
    <dbReference type="NCBI Taxonomy" id="1265"/>
    <lineage>
        <taxon>Bacteria</taxon>
        <taxon>Bacillati</taxon>
        <taxon>Bacillota</taxon>
        <taxon>Clostridia</taxon>
        <taxon>Eubacteriales</taxon>
        <taxon>Oscillospiraceae</taxon>
        <taxon>Ruminococcus</taxon>
    </lineage>
</organism>
<accession>A0A1M7GAP2</accession>
<dbReference type="EMBL" id="FRCT01000001">
    <property type="protein sequence ID" value="SHM13343.1"/>
    <property type="molecule type" value="Genomic_DNA"/>
</dbReference>
<evidence type="ECO:0000313" key="1">
    <source>
        <dbReference type="EMBL" id="SHM13343.1"/>
    </source>
</evidence>
<name>A0A1M7GAP2_RUMFL</name>
<dbReference type="Proteomes" id="UP000184394">
    <property type="component" value="Unassembled WGS sequence"/>
</dbReference>
<proteinExistence type="predicted"/>